<gene>
    <name evidence="1" type="ORF">A2572_02725</name>
</gene>
<sequence length="149" mass="16477">MALKNLNKLQEVAMKRLLLIFGLLALLVTPLVPVSADSDVITIGARVGGGREYGHPIYDWNQNVLMDILYRPSVGYDYIEIEAAFYAIAATPCGQPGQRECWYGSHVGILKNTVSDPPVVAGLYHNEWDGKYYLIDTGQCLLKDGCLDE</sequence>
<dbReference type="Proteomes" id="UP000179237">
    <property type="component" value="Unassembled WGS sequence"/>
</dbReference>
<accession>A0A1F5FW67</accession>
<protein>
    <submittedName>
        <fullName evidence="1">Uncharacterized protein</fullName>
    </submittedName>
</protein>
<dbReference type="EMBL" id="MFAQ01000007">
    <property type="protein sequence ID" value="OGD83858.1"/>
    <property type="molecule type" value="Genomic_DNA"/>
</dbReference>
<comment type="caution">
    <text evidence="1">The sequence shown here is derived from an EMBL/GenBank/DDBJ whole genome shotgun (WGS) entry which is preliminary data.</text>
</comment>
<reference evidence="1 2" key="1">
    <citation type="journal article" date="2016" name="Nat. Commun.">
        <title>Thousands of microbial genomes shed light on interconnected biogeochemical processes in an aquifer system.</title>
        <authorList>
            <person name="Anantharaman K."/>
            <person name="Brown C.T."/>
            <person name="Hug L.A."/>
            <person name="Sharon I."/>
            <person name="Castelle C.J."/>
            <person name="Probst A.J."/>
            <person name="Thomas B.C."/>
            <person name="Singh A."/>
            <person name="Wilkins M.J."/>
            <person name="Karaoz U."/>
            <person name="Brodie E.L."/>
            <person name="Williams K.H."/>
            <person name="Hubbard S.S."/>
            <person name="Banfield J.F."/>
        </authorList>
    </citation>
    <scope>NUCLEOTIDE SEQUENCE [LARGE SCALE GENOMIC DNA]</scope>
</reference>
<name>A0A1F5FW67_9BACT</name>
<proteinExistence type="predicted"/>
<organism evidence="1 2">
    <name type="scientific">Candidatus Collierbacteria bacterium RIFOXYD1_FULL_40_9</name>
    <dbReference type="NCBI Taxonomy" id="1817731"/>
    <lineage>
        <taxon>Bacteria</taxon>
        <taxon>Candidatus Collieribacteriota</taxon>
    </lineage>
</organism>
<evidence type="ECO:0000313" key="2">
    <source>
        <dbReference type="Proteomes" id="UP000179237"/>
    </source>
</evidence>
<evidence type="ECO:0000313" key="1">
    <source>
        <dbReference type="EMBL" id="OGD83858.1"/>
    </source>
</evidence>
<dbReference type="AlphaFoldDB" id="A0A1F5FW67"/>